<protein>
    <submittedName>
        <fullName evidence="11">Acyl-CoA dehydrogenase</fullName>
    </submittedName>
</protein>
<evidence type="ECO:0000259" key="8">
    <source>
        <dbReference type="Pfam" id="PF00441"/>
    </source>
</evidence>
<dbReference type="Gene3D" id="2.40.110.10">
    <property type="entry name" value="Butyryl-CoA Dehydrogenase, subunit A, domain 2"/>
    <property type="match status" value="1"/>
</dbReference>
<dbReference type="PANTHER" id="PTHR43884">
    <property type="entry name" value="ACYL-COA DEHYDROGENASE"/>
    <property type="match status" value="1"/>
</dbReference>
<dbReference type="FunFam" id="1.20.140.10:FF:000019">
    <property type="entry name" value="Acyl-CoA dehydrogenase"/>
    <property type="match status" value="1"/>
</dbReference>
<dbReference type="Proteomes" id="UP000297792">
    <property type="component" value="Unassembled WGS sequence"/>
</dbReference>
<dbReference type="RefSeq" id="WP_135360559.1">
    <property type="nucleotide sequence ID" value="NZ_JBLVUM010000002.1"/>
</dbReference>
<evidence type="ECO:0000256" key="7">
    <source>
        <dbReference type="RuleBase" id="RU362125"/>
    </source>
</evidence>
<dbReference type="SUPFAM" id="SSF47203">
    <property type="entry name" value="Acyl-CoA dehydrogenase C-terminal domain-like"/>
    <property type="match status" value="1"/>
</dbReference>
<comment type="catalytic activity">
    <reaction evidence="6">
        <text>a 2,3-saturated acyl-CoA + A = a 2,3-dehydroacyl-CoA + AH2</text>
        <dbReference type="Rhea" id="RHEA:48608"/>
        <dbReference type="ChEBI" id="CHEBI:13193"/>
        <dbReference type="ChEBI" id="CHEBI:17499"/>
        <dbReference type="ChEBI" id="CHEBI:60015"/>
        <dbReference type="ChEBI" id="CHEBI:65111"/>
    </reaction>
</comment>
<dbReference type="Pfam" id="PF02771">
    <property type="entry name" value="Acyl-CoA_dh_N"/>
    <property type="match status" value="1"/>
</dbReference>
<evidence type="ECO:0000259" key="10">
    <source>
        <dbReference type="Pfam" id="PF02771"/>
    </source>
</evidence>
<evidence type="ECO:0000256" key="3">
    <source>
        <dbReference type="ARBA" id="ARBA00022630"/>
    </source>
</evidence>
<reference evidence="11 12" key="1">
    <citation type="submission" date="2018-12" db="EMBL/GenBank/DDBJ databases">
        <title>Draft genome sequences of Mycolicibacterium peregrinum isolated from a pig with lymphadenitis and from soil on the same Japanese pig farm.</title>
        <authorList>
            <person name="Komatsu T."/>
            <person name="Ohya K."/>
            <person name="Sawai K."/>
            <person name="Odoi J.O."/>
            <person name="Otsu K."/>
            <person name="Ota A."/>
            <person name="Ito T."/>
            <person name="Kawai M."/>
            <person name="Maruyama F."/>
        </authorList>
    </citation>
    <scope>NUCLEOTIDE SEQUENCE [LARGE SCALE GENOMIC DNA]</scope>
    <source>
        <strain evidence="11 12">138</strain>
    </source>
</reference>
<dbReference type="InterPro" id="IPR046373">
    <property type="entry name" value="Acyl-CoA_Oxase/DH_mid-dom_sf"/>
</dbReference>
<keyword evidence="3 7" id="KW-0285">Flavoprotein</keyword>
<comment type="cofactor">
    <cofactor evidence="1 7">
        <name>FAD</name>
        <dbReference type="ChEBI" id="CHEBI:57692"/>
    </cofactor>
</comment>
<comment type="similarity">
    <text evidence="2 7">Belongs to the acyl-CoA dehydrogenase family.</text>
</comment>
<keyword evidence="5 7" id="KW-0560">Oxidoreductase</keyword>
<dbReference type="PANTHER" id="PTHR43884:SF9">
    <property type="entry name" value="COMPLEX I ASSEMBLY FACTOR ACAD9, MITOCHONDRIAL"/>
    <property type="match status" value="1"/>
</dbReference>
<dbReference type="Pfam" id="PF02770">
    <property type="entry name" value="Acyl-CoA_dh_M"/>
    <property type="match status" value="1"/>
</dbReference>
<accession>A0A4Z0HRW2</accession>
<feature type="domain" description="Acyl-CoA dehydrogenase/oxidase N-terminal" evidence="10">
    <location>
        <begin position="54"/>
        <end position="163"/>
    </location>
</feature>
<dbReference type="InterPro" id="IPR009100">
    <property type="entry name" value="AcylCoA_DH/oxidase_NM_dom_sf"/>
</dbReference>
<dbReference type="FunFam" id="1.10.540.10:FF:000001">
    <property type="entry name" value="Very long-chain-specific acyl-CoA dehydrogenase, mitochondrial"/>
    <property type="match status" value="1"/>
</dbReference>
<evidence type="ECO:0000313" key="11">
    <source>
        <dbReference type="EMBL" id="TGB41048.1"/>
    </source>
</evidence>
<dbReference type="SUPFAM" id="SSF56645">
    <property type="entry name" value="Acyl-CoA dehydrogenase NM domain-like"/>
    <property type="match status" value="1"/>
</dbReference>
<feature type="domain" description="Acyl-CoA dehydrogenase/oxidase C-terminal" evidence="8">
    <location>
        <begin position="275"/>
        <end position="433"/>
    </location>
</feature>
<dbReference type="InterPro" id="IPR006091">
    <property type="entry name" value="Acyl-CoA_Oxase/DH_mid-dom"/>
</dbReference>
<evidence type="ECO:0000256" key="4">
    <source>
        <dbReference type="ARBA" id="ARBA00022827"/>
    </source>
</evidence>
<evidence type="ECO:0000256" key="1">
    <source>
        <dbReference type="ARBA" id="ARBA00001974"/>
    </source>
</evidence>
<sequence>MTATGEVNERQARQVAEDAREARWDQPSFGKELFLGRLRLDLVHPHPRGSVETTERGEAFLAELREFCETQIDPAVIERDAQIPDKVIQGLKGLGAFGMKIGVDYQGLGLSQVYYNKALALVGSVHPALGALLSAHQSIGVPQPVSMFGTAEQKQTWLPRCTREISAFLLTEPDVGSDPARLHATATPDGDDYLLNGVKLWTTNGVIADLLVVMAQVPPGEGHKGGITAFVVEADTPGIVVTNRNAFMGLRGIENGLTKLTDVRVPAANRIGREGEGLKIALTTLNVGRLSLPAVCTGTAKWCVKIAREWSKERVQWGRPVGEHDAVAGKVAFIAATAYGIESMVELASELADAGRTDIRIEAALAKLYGSEMTWLIADELVQIRGGRGFETAESLAARGERGVPVEQVLRDMRINRIFEGSTEIMHLMLAREAVDAHLSVAGDIIDPDADLKHKAKAAAQAGKFYARWLPTLVTGKGQLPTSFTEFGPLGEHLRYVERASRKLARSTFYAMSRWQGKLEYRQRFLGRIVDIGAELFAMTAACVRARSDTPDSAVELADAFCRQSRVRAERLFTELWDNSDDSDRSLAHNVLDGRYTWLEAGIIDPSIDGPWIAQEGGEVTEDVHRVIG</sequence>
<keyword evidence="12" id="KW-1185">Reference proteome</keyword>
<dbReference type="EMBL" id="RWKA01000009">
    <property type="protein sequence ID" value="TGB41048.1"/>
    <property type="molecule type" value="Genomic_DNA"/>
</dbReference>
<dbReference type="Gene3D" id="1.20.140.10">
    <property type="entry name" value="Butyryl-CoA Dehydrogenase, subunit A, domain 3"/>
    <property type="match status" value="2"/>
</dbReference>
<feature type="domain" description="Acyl-CoA oxidase/dehydrogenase middle" evidence="9">
    <location>
        <begin position="167"/>
        <end position="263"/>
    </location>
</feature>
<gene>
    <name evidence="11" type="ORF">EJD98_17930</name>
</gene>
<dbReference type="InterPro" id="IPR036250">
    <property type="entry name" value="AcylCo_DH-like_C"/>
</dbReference>
<organism evidence="11 12">
    <name type="scientific">Mycolicibacterium peregrinum</name>
    <name type="common">Mycobacterium peregrinum</name>
    <dbReference type="NCBI Taxonomy" id="43304"/>
    <lineage>
        <taxon>Bacteria</taxon>
        <taxon>Bacillati</taxon>
        <taxon>Actinomycetota</taxon>
        <taxon>Actinomycetes</taxon>
        <taxon>Mycobacteriales</taxon>
        <taxon>Mycobacteriaceae</taxon>
        <taxon>Mycolicibacterium</taxon>
    </lineage>
</organism>
<dbReference type="GO" id="GO:0003995">
    <property type="term" value="F:acyl-CoA dehydrogenase activity"/>
    <property type="evidence" value="ECO:0007669"/>
    <property type="project" value="TreeGrafter"/>
</dbReference>
<dbReference type="InterPro" id="IPR009075">
    <property type="entry name" value="AcylCo_DH/oxidase_C"/>
</dbReference>
<evidence type="ECO:0000256" key="2">
    <source>
        <dbReference type="ARBA" id="ARBA00009347"/>
    </source>
</evidence>
<evidence type="ECO:0000256" key="6">
    <source>
        <dbReference type="ARBA" id="ARBA00052546"/>
    </source>
</evidence>
<name>A0A4Z0HRW2_MYCPR</name>
<evidence type="ECO:0000256" key="5">
    <source>
        <dbReference type="ARBA" id="ARBA00023002"/>
    </source>
</evidence>
<comment type="caution">
    <text evidence="11">The sequence shown here is derived from an EMBL/GenBank/DDBJ whole genome shotgun (WGS) entry which is preliminary data.</text>
</comment>
<proteinExistence type="inferred from homology"/>
<dbReference type="InterPro" id="IPR013786">
    <property type="entry name" value="AcylCoA_DH/ox_N"/>
</dbReference>
<evidence type="ECO:0000259" key="9">
    <source>
        <dbReference type="Pfam" id="PF02770"/>
    </source>
</evidence>
<dbReference type="InterPro" id="IPR037069">
    <property type="entry name" value="AcylCoA_DH/ox_N_sf"/>
</dbReference>
<keyword evidence="4 7" id="KW-0274">FAD</keyword>
<evidence type="ECO:0000313" key="12">
    <source>
        <dbReference type="Proteomes" id="UP000297792"/>
    </source>
</evidence>
<dbReference type="Gene3D" id="1.10.540.10">
    <property type="entry name" value="Acyl-CoA dehydrogenase/oxidase, N-terminal domain"/>
    <property type="match status" value="1"/>
</dbReference>
<dbReference type="GO" id="GO:0050660">
    <property type="term" value="F:flavin adenine dinucleotide binding"/>
    <property type="evidence" value="ECO:0007669"/>
    <property type="project" value="InterPro"/>
</dbReference>
<dbReference type="AlphaFoldDB" id="A0A4Z0HRW2"/>
<dbReference type="Pfam" id="PF00441">
    <property type="entry name" value="Acyl-CoA_dh_1"/>
    <property type="match status" value="1"/>
</dbReference>